<organism evidence="2 3">
    <name type="scientific">Araneus ventricosus</name>
    <name type="common">Orbweaver spider</name>
    <name type="synonym">Epeira ventricosa</name>
    <dbReference type="NCBI Taxonomy" id="182803"/>
    <lineage>
        <taxon>Eukaryota</taxon>
        <taxon>Metazoa</taxon>
        <taxon>Ecdysozoa</taxon>
        <taxon>Arthropoda</taxon>
        <taxon>Chelicerata</taxon>
        <taxon>Arachnida</taxon>
        <taxon>Araneae</taxon>
        <taxon>Araneomorphae</taxon>
        <taxon>Entelegynae</taxon>
        <taxon>Araneoidea</taxon>
        <taxon>Araneidae</taxon>
        <taxon>Araneus</taxon>
    </lineage>
</organism>
<dbReference type="Proteomes" id="UP000499080">
    <property type="component" value="Unassembled WGS sequence"/>
</dbReference>
<gene>
    <name evidence="2" type="ORF">AVEN_200048_1</name>
</gene>
<evidence type="ECO:0000313" key="2">
    <source>
        <dbReference type="EMBL" id="GBN95772.1"/>
    </source>
</evidence>
<protein>
    <recommendedName>
        <fullName evidence="1">PiggyBac transposable element-derived protein domain-containing protein</fullName>
    </recommendedName>
</protein>
<feature type="domain" description="PiggyBac transposable element-derived protein" evidence="1">
    <location>
        <begin position="8"/>
        <end position="70"/>
    </location>
</feature>
<dbReference type="EMBL" id="BGPR01026227">
    <property type="protein sequence ID" value="GBN95772.1"/>
    <property type="molecule type" value="Genomic_DNA"/>
</dbReference>
<evidence type="ECO:0000259" key="1">
    <source>
        <dbReference type="Pfam" id="PF13843"/>
    </source>
</evidence>
<name>A0A4Y2T582_ARAVE</name>
<proteinExistence type="predicted"/>
<dbReference type="InterPro" id="IPR029526">
    <property type="entry name" value="PGBD"/>
</dbReference>
<dbReference type="Pfam" id="PF13843">
    <property type="entry name" value="DDE_Tnp_1_7"/>
    <property type="match status" value="1"/>
</dbReference>
<comment type="caution">
    <text evidence="2">The sequence shown here is derived from an EMBL/GenBank/DDBJ whole genome shotgun (WGS) entry which is preliminary data.</text>
</comment>
<dbReference type="OrthoDB" id="6434956at2759"/>
<evidence type="ECO:0000313" key="3">
    <source>
        <dbReference type="Proteomes" id="UP000499080"/>
    </source>
</evidence>
<dbReference type="AlphaFoldDB" id="A0A4Y2T582"/>
<accession>A0A4Y2T582</accession>
<reference evidence="2 3" key="1">
    <citation type="journal article" date="2019" name="Sci. Rep.">
        <title>Orb-weaving spider Araneus ventricosus genome elucidates the spidroin gene catalogue.</title>
        <authorList>
            <person name="Kono N."/>
            <person name="Nakamura H."/>
            <person name="Ohtoshi R."/>
            <person name="Moran D.A.P."/>
            <person name="Shinohara A."/>
            <person name="Yoshida Y."/>
            <person name="Fujiwara M."/>
            <person name="Mori M."/>
            <person name="Tomita M."/>
            <person name="Arakawa K."/>
        </authorList>
    </citation>
    <scope>NUCLEOTIDE SEQUENCE [LARGE SCALE GENOMIC DNA]</scope>
</reference>
<keyword evidence="3" id="KW-1185">Reference proteome</keyword>
<sequence>MDCGTSDSKFDTKNEIAAVRWNDNRVVSLITYFEDTRCFTKVERRMKGGKQKVHVPLCVVLYNKYKNGVDLFGLASHGNIFFTHTRKKVVFSTIHKCV</sequence>